<dbReference type="PANTHER" id="PTHR19446">
    <property type="entry name" value="REVERSE TRANSCRIPTASES"/>
    <property type="match status" value="1"/>
</dbReference>
<accession>A0AAV2SPM0</accession>
<feature type="non-terminal residue" evidence="1">
    <location>
        <position position="1"/>
    </location>
</feature>
<sequence length="146" mass="16423">KNHFQDIFNCLKTQRPGQHSFNLNHQINELTVNANMVKDAIEDLGLNKSCGLDGITAEHLKYASERLPYLLGLCITSFFIHGFLPDSMLSVIIVPVIKDKAGNINSKDNYRPIALASIISKVVEIIMLDRMEVHLLTQPNQFGFKT</sequence>
<comment type="caution">
    <text evidence="1">The sequence shown here is derived from an EMBL/GenBank/DDBJ whole genome shotgun (WGS) entry which is preliminary data.</text>
</comment>
<feature type="non-terminal residue" evidence="1">
    <location>
        <position position="146"/>
    </location>
</feature>
<dbReference type="AlphaFoldDB" id="A0AAV2SPM0"/>
<evidence type="ECO:0000313" key="2">
    <source>
        <dbReference type="Proteomes" id="UP001497623"/>
    </source>
</evidence>
<dbReference type="EMBL" id="CAXKWB010091813">
    <property type="protein sequence ID" value="CAL4216493.1"/>
    <property type="molecule type" value="Genomic_DNA"/>
</dbReference>
<organism evidence="1 2">
    <name type="scientific">Meganyctiphanes norvegica</name>
    <name type="common">Northern krill</name>
    <name type="synonym">Thysanopoda norvegica</name>
    <dbReference type="NCBI Taxonomy" id="48144"/>
    <lineage>
        <taxon>Eukaryota</taxon>
        <taxon>Metazoa</taxon>
        <taxon>Ecdysozoa</taxon>
        <taxon>Arthropoda</taxon>
        <taxon>Crustacea</taxon>
        <taxon>Multicrustacea</taxon>
        <taxon>Malacostraca</taxon>
        <taxon>Eumalacostraca</taxon>
        <taxon>Eucarida</taxon>
        <taxon>Euphausiacea</taxon>
        <taxon>Euphausiidae</taxon>
        <taxon>Meganyctiphanes</taxon>
    </lineage>
</organism>
<proteinExistence type="predicted"/>
<evidence type="ECO:0008006" key="3">
    <source>
        <dbReference type="Google" id="ProtNLM"/>
    </source>
</evidence>
<dbReference type="Proteomes" id="UP001497623">
    <property type="component" value="Unassembled WGS sequence"/>
</dbReference>
<evidence type="ECO:0000313" key="1">
    <source>
        <dbReference type="EMBL" id="CAL4216493.1"/>
    </source>
</evidence>
<gene>
    <name evidence="1" type="ORF">MNOR_LOCUS38759</name>
</gene>
<reference evidence="1 2" key="1">
    <citation type="submission" date="2024-05" db="EMBL/GenBank/DDBJ databases">
        <authorList>
            <person name="Wallberg A."/>
        </authorList>
    </citation>
    <scope>NUCLEOTIDE SEQUENCE [LARGE SCALE GENOMIC DNA]</scope>
</reference>
<keyword evidence="2" id="KW-1185">Reference proteome</keyword>
<protein>
    <recommendedName>
        <fullName evidence="3">Reverse transcriptase</fullName>
    </recommendedName>
</protein>
<name>A0AAV2SPM0_MEGNR</name>